<sequence length="71" mass="8331">MFRLKFVTRDRQRQDATIMRFSNEVDSVLREVGWSPGRQRDVTSWRELFEDRDIAMHDAAEGFFPSPVGSP</sequence>
<evidence type="ECO:0000313" key="2">
    <source>
        <dbReference type="Proteomes" id="UP000063699"/>
    </source>
</evidence>
<evidence type="ECO:0000313" key="1">
    <source>
        <dbReference type="EMBL" id="ALG08393.1"/>
    </source>
</evidence>
<proteinExistence type="predicted"/>
<organism evidence="1 2">
    <name type="scientific">Kibdelosporangium phytohabitans</name>
    <dbReference type="NCBI Taxonomy" id="860235"/>
    <lineage>
        <taxon>Bacteria</taxon>
        <taxon>Bacillati</taxon>
        <taxon>Actinomycetota</taxon>
        <taxon>Actinomycetes</taxon>
        <taxon>Pseudonocardiales</taxon>
        <taxon>Pseudonocardiaceae</taxon>
        <taxon>Kibdelosporangium</taxon>
    </lineage>
</organism>
<dbReference type="Proteomes" id="UP000063699">
    <property type="component" value="Chromosome"/>
</dbReference>
<protein>
    <submittedName>
        <fullName evidence="1">Uncharacterized protein</fullName>
    </submittedName>
</protein>
<accession>A0A0N9I1T1</accession>
<dbReference type="KEGG" id="kphy:AOZ06_17070"/>
<keyword evidence="2" id="KW-1185">Reference proteome</keyword>
<dbReference type="OrthoDB" id="3351204at2"/>
<dbReference type="AlphaFoldDB" id="A0A0N9I1T1"/>
<reference evidence="1 2" key="1">
    <citation type="submission" date="2015-07" db="EMBL/GenBank/DDBJ databases">
        <title>Genome sequencing of Kibdelosporangium phytohabitans.</title>
        <authorList>
            <person name="Qin S."/>
            <person name="Xing K."/>
        </authorList>
    </citation>
    <scope>NUCLEOTIDE SEQUENCE [LARGE SCALE GENOMIC DNA]</scope>
    <source>
        <strain evidence="1 2">KLBMP1111</strain>
    </source>
</reference>
<gene>
    <name evidence="1" type="ORF">AOZ06_17070</name>
</gene>
<name>A0A0N9I1T1_9PSEU</name>
<dbReference type="STRING" id="860235.AOZ06_17070"/>
<dbReference type="EMBL" id="CP012752">
    <property type="protein sequence ID" value="ALG08393.1"/>
    <property type="molecule type" value="Genomic_DNA"/>
</dbReference>